<dbReference type="EMBL" id="BART01002558">
    <property type="protein sequence ID" value="GAG63976.1"/>
    <property type="molecule type" value="Genomic_DNA"/>
</dbReference>
<gene>
    <name evidence="2" type="ORF">S01H4_07718</name>
</gene>
<proteinExistence type="predicted"/>
<dbReference type="AlphaFoldDB" id="X1AW37"/>
<evidence type="ECO:0008006" key="3">
    <source>
        <dbReference type="Google" id="ProtNLM"/>
    </source>
</evidence>
<dbReference type="InterPro" id="IPR036412">
    <property type="entry name" value="HAD-like_sf"/>
</dbReference>
<dbReference type="Pfam" id="PF00702">
    <property type="entry name" value="Hydrolase"/>
    <property type="match status" value="1"/>
</dbReference>
<dbReference type="GO" id="GO:0016020">
    <property type="term" value="C:membrane"/>
    <property type="evidence" value="ECO:0007669"/>
    <property type="project" value="TreeGrafter"/>
</dbReference>
<organism evidence="2">
    <name type="scientific">marine sediment metagenome</name>
    <dbReference type="NCBI Taxonomy" id="412755"/>
    <lineage>
        <taxon>unclassified sequences</taxon>
        <taxon>metagenomes</taxon>
        <taxon>ecological metagenomes</taxon>
    </lineage>
</organism>
<dbReference type="SUPFAM" id="SSF56784">
    <property type="entry name" value="HAD-like"/>
    <property type="match status" value="1"/>
</dbReference>
<comment type="caution">
    <text evidence="2">The sequence shown here is derived from an EMBL/GenBank/DDBJ whole genome shotgun (WGS) entry which is preliminary data.</text>
</comment>
<dbReference type="PANTHER" id="PTHR43520:SF8">
    <property type="entry name" value="P-TYPE CU(+) TRANSPORTER"/>
    <property type="match status" value="1"/>
</dbReference>
<dbReference type="InterPro" id="IPR023214">
    <property type="entry name" value="HAD_sf"/>
</dbReference>
<sequence>MKIYEIPNYKRLEIKNILLDINGTIQFNGKISQELKQKIMELKQKFKIILISADTRGNLKEIASELDLNYERLTENQPEREQKGKIVDKYNKENTIAIGNGNNDELMLKKAALGIAIIGTEGVSIKAITSADIIVTNPIDAIDLILDEKKLIATLRS</sequence>
<evidence type="ECO:0000313" key="2">
    <source>
        <dbReference type="EMBL" id="GAG63976.1"/>
    </source>
</evidence>
<dbReference type="GO" id="GO:0055070">
    <property type="term" value="P:copper ion homeostasis"/>
    <property type="evidence" value="ECO:0007669"/>
    <property type="project" value="TreeGrafter"/>
</dbReference>
<dbReference type="PANTHER" id="PTHR43520">
    <property type="entry name" value="ATP7, ISOFORM B"/>
    <property type="match status" value="1"/>
</dbReference>
<reference evidence="2" key="1">
    <citation type="journal article" date="2014" name="Front. Microbiol.">
        <title>High frequency of phylogenetically diverse reductive dehalogenase-homologous genes in deep subseafloor sedimentary metagenomes.</title>
        <authorList>
            <person name="Kawai M."/>
            <person name="Futagami T."/>
            <person name="Toyoda A."/>
            <person name="Takaki Y."/>
            <person name="Nishi S."/>
            <person name="Hori S."/>
            <person name="Arai W."/>
            <person name="Tsubouchi T."/>
            <person name="Morono Y."/>
            <person name="Uchiyama I."/>
            <person name="Ito T."/>
            <person name="Fujiyama A."/>
            <person name="Inagaki F."/>
            <person name="Takami H."/>
        </authorList>
    </citation>
    <scope>NUCLEOTIDE SEQUENCE</scope>
    <source>
        <strain evidence="2">Expedition CK06-06</strain>
    </source>
</reference>
<dbReference type="GO" id="GO:0043682">
    <property type="term" value="F:P-type divalent copper transporter activity"/>
    <property type="evidence" value="ECO:0007669"/>
    <property type="project" value="TreeGrafter"/>
</dbReference>
<name>X1AW37_9ZZZZ</name>
<dbReference type="GO" id="GO:0005507">
    <property type="term" value="F:copper ion binding"/>
    <property type="evidence" value="ECO:0007669"/>
    <property type="project" value="TreeGrafter"/>
</dbReference>
<accession>X1AW37</accession>
<dbReference type="Gene3D" id="3.40.50.1000">
    <property type="entry name" value="HAD superfamily/HAD-like"/>
    <property type="match status" value="1"/>
</dbReference>
<protein>
    <recommendedName>
        <fullName evidence="3">HAD family hydrolase</fullName>
    </recommendedName>
</protein>
<evidence type="ECO:0000256" key="1">
    <source>
        <dbReference type="ARBA" id="ARBA00022967"/>
    </source>
</evidence>
<keyword evidence="1" id="KW-1278">Translocase</keyword>